<dbReference type="PANTHER" id="PTHR48021:SF18">
    <property type="entry name" value="SOLUTE CARRIER FAMILY 2, FACILITATED GLUCOSE TRANSPORTER MEMBER 8"/>
    <property type="match status" value="1"/>
</dbReference>
<comment type="catalytic activity">
    <reaction evidence="3">
        <text>L-dehydroascorbate(out) = L-dehydroascorbate(in)</text>
        <dbReference type="Rhea" id="RHEA:60380"/>
        <dbReference type="ChEBI" id="CHEBI:58539"/>
    </reaction>
</comment>
<keyword evidence="10" id="KW-0325">Glycoprotein</keyword>
<dbReference type="PROSITE" id="PS00216">
    <property type="entry name" value="SUGAR_TRANSPORT_1"/>
    <property type="match status" value="2"/>
</dbReference>
<evidence type="ECO:0000256" key="15">
    <source>
        <dbReference type="ARBA" id="ARBA00080242"/>
    </source>
</evidence>
<name>A0A5F9CN23_RABIT</name>
<dbReference type="Proteomes" id="UP000001811">
    <property type="component" value="Unplaced"/>
</dbReference>
<feature type="transmembrane region" description="Helical" evidence="17">
    <location>
        <begin position="122"/>
        <end position="143"/>
    </location>
</feature>
<dbReference type="FunFam" id="1.20.1250.20:FF:000055">
    <property type="entry name" value="Facilitated trehalose transporter Tret1-2 homolog"/>
    <property type="match status" value="1"/>
</dbReference>
<accession>A0A5F9CN23</accession>
<keyword evidence="7 17" id="KW-0812">Transmembrane</keyword>
<evidence type="ECO:0000256" key="11">
    <source>
        <dbReference type="ARBA" id="ARBA00052140"/>
    </source>
</evidence>
<dbReference type="PRINTS" id="PR00171">
    <property type="entry name" value="SUGRTRNSPORT"/>
</dbReference>
<feature type="transmembrane region" description="Helical" evidence="17">
    <location>
        <begin position="257"/>
        <end position="279"/>
    </location>
</feature>
<keyword evidence="8 17" id="KW-1133">Transmembrane helix</keyword>
<dbReference type="InterPro" id="IPR020846">
    <property type="entry name" value="MFS_dom"/>
</dbReference>
<keyword evidence="20" id="KW-1185">Reference proteome</keyword>
<dbReference type="Ensembl" id="ENSOCUT00000062482.1">
    <property type="protein sequence ID" value="ENSOCUP00000035044.1"/>
    <property type="gene ID" value="ENSOCUG00000008091.4"/>
</dbReference>
<evidence type="ECO:0000256" key="8">
    <source>
        <dbReference type="ARBA" id="ARBA00022989"/>
    </source>
</evidence>
<dbReference type="InterPro" id="IPR005828">
    <property type="entry name" value="MFS_sugar_transport-like"/>
</dbReference>
<dbReference type="Gene3D" id="1.20.1250.20">
    <property type="entry name" value="MFS general substrate transporter like domains"/>
    <property type="match status" value="1"/>
</dbReference>
<evidence type="ECO:0000256" key="2">
    <source>
        <dbReference type="ARBA" id="ARBA00000618"/>
    </source>
</evidence>
<evidence type="ECO:0000313" key="20">
    <source>
        <dbReference type="Proteomes" id="UP000001811"/>
    </source>
</evidence>
<dbReference type="PROSITE" id="PS50850">
    <property type="entry name" value="MFS"/>
    <property type="match status" value="1"/>
</dbReference>
<dbReference type="InterPro" id="IPR003663">
    <property type="entry name" value="Sugar/inositol_transpt"/>
</dbReference>
<proteinExistence type="inferred from homology"/>
<evidence type="ECO:0000256" key="5">
    <source>
        <dbReference type="ARBA" id="ARBA00007004"/>
    </source>
</evidence>
<dbReference type="InterPro" id="IPR036259">
    <property type="entry name" value="MFS_trans_sf"/>
</dbReference>
<dbReference type="InterPro" id="IPR050549">
    <property type="entry name" value="MFS_Trehalose_Transporter"/>
</dbReference>
<evidence type="ECO:0000256" key="9">
    <source>
        <dbReference type="ARBA" id="ARBA00023136"/>
    </source>
</evidence>
<feature type="transmembrane region" description="Helical" evidence="17">
    <location>
        <begin position="180"/>
        <end position="201"/>
    </location>
</feature>
<dbReference type="GO" id="GO:0033300">
    <property type="term" value="F:dehydroascorbic acid transmembrane transporter activity"/>
    <property type="evidence" value="ECO:0007669"/>
    <property type="project" value="UniProtKB-ARBA"/>
</dbReference>
<feature type="transmembrane region" description="Helical" evidence="17">
    <location>
        <begin position="291"/>
        <end position="313"/>
    </location>
</feature>
<feature type="transmembrane region" description="Helical" evidence="17">
    <location>
        <begin position="370"/>
        <end position="389"/>
    </location>
</feature>
<dbReference type="Bgee" id="ENSOCUG00000008091">
    <property type="expression patterns" value="Expressed in testis and 19 other cell types or tissues"/>
</dbReference>
<feature type="transmembrane region" description="Helical" evidence="17">
    <location>
        <begin position="320"/>
        <end position="340"/>
    </location>
</feature>
<feature type="domain" description="Major facilitator superfamily (MFS) profile" evidence="18">
    <location>
        <begin position="28"/>
        <end position="411"/>
    </location>
</feature>
<gene>
    <name evidence="19" type="primary">SLC2A8</name>
</gene>
<reference evidence="19 20" key="1">
    <citation type="journal article" date="2011" name="Nature">
        <title>A high-resolution map of human evolutionary constraint using 29 mammals.</title>
        <authorList>
            <person name="Lindblad-Toh K."/>
            <person name="Garber M."/>
            <person name="Zuk O."/>
            <person name="Lin M.F."/>
            <person name="Parker B.J."/>
            <person name="Washietl S."/>
            <person name="Kheradpour P."/>
            <person name="Ernst J."/>
            <person name="Jordan G."/>
            <person name="Mauceli E."/>
            <person name="Ward L.D."/>
            <person name="Lowe C.B."/>
            <person name="Holloway A.K."/>
            <person name="Clamp M."/>
            <person name="Gnerre S."/>
            <person name="Alfoldi J."/>
            <person name="Beal K."/>
            <person name="Chang J."/>
            <person name="Clawson H."/>
            <person name="Cuff J."/>
            <person name="Di Palma F."/>
            <person name="Fitzgerald S."/>
            <person name="Flicek P."/>
            <person name="Guttman M."/>
            <person name="Hubisz M.J."/>
            <person name="Jaffe D.B."/>
            <person name="Jungreis I."/>
            <person name="Kent W.J."/>
            <person name="Kostka D."/>
            <person name="Lara M."/>
            <person name="Martins A.L."/>
            <person name="Massingham T."/>
            <person name="Moltke I."/>
            <person name="Raney B.J."/>
            <person name="Rasmussen M.D."/>
            <person name="Robinson J."/>
            <person name="Stark A."/>
            <person name="Vilella A.J."/>
            <person name="Wen J."/>
            <person name="Xie X."/>
            <person name="Zody M.C."/>
            <person name="Baldwin J."/>
            <person name="Bloom T."/>
            <person name="Chin C.W."/>
            <person name="Heiman D."/>
            <person name="Nicol R."/>
            <person name="Nusbaum C."/>
            <person name="Young S."/>
            <person name="Wilkinson J."/>
            <person name="Worley K.C."/>
            <person name="Kovar C.L."/>
            <person name="Muzny D.M."/>
            <person name="Gibbs R.A."/>
            <person name="Cree A."/>
            <person name="Dihn H.H."/>
            <person name="Fowler G."/>
            <person name="Jhangiani S."/>
            <person name="Joshi V."/>
            <person name="Lee S."/>
            <person name="Lewis L.R."/>
            <person name="Nazareth L.V."/>
            <person name="Okwuonu G."/>
            <person name="Santibanez J."/>
            <person name="Warren W.C."/>
            <person name="Mardis E.R."/>
            <person name="Weinstock G.M."/>
            <person name="Wilson R.K."/>
            <person name="Delehaunty K."/>
            <person name="Dooling D."/>
            <person name="Fronik C."/>
            <person name="Fulton L."/>
            <person name="Fulton B."/>
            <person name="Graves T."/>
            <person name="Minx P."/>
            <person name="Sodergren E."/>
            <person name="Birney E."/>
            <person name="Margulies E.H."/>
            <person name="Herrero J."/>
            <person name="Green E.D."/>
            <person name="Haussler D."/>
            <person name="Siepel A."/>
            <person name="Goldman N."/>
            <person name="Pollard K.S."/>
            <person name="Pedersen J.S."/>
            <person name="Lander E.S."/>
            <person name="Kellis M."/>
        </authorList>
    </citation>
    <scope>NUCLEOTIDE SEQUENCE [LARGE SCALE GENOMIC DNA]</scope>
    <source>
        <strain evidence="20">Thorbecke</strain>
    </source>
</reference>
<evidence type="ECO:0000256" key="16">
    <source>
        <dbReference type="SAM" id="MobiDB-lite"/>
    </source>
</evidence>
<evidence type="ECO:0000256" key="6">
    <source>
        <dbReference type="ARBA" id="ARBA00022475"/>
    </source>
</evidence>
<feature type="transmembrane region" description="Helical" evidence="17">
    <location>
        <begin position="25"/>
        <end position="48"/>
    </location>
</feature>
<keyword evidence="9 17" id="KW-0472">Membrane</keyword>
<comment type="function">
    <text evidence="12">Insulin-regulated facilitative hexose transporter that mediates the transport of glucose and fructose. Facilitates hepatic influx of dietary trehalose, which in turn inhibits glucose and fructose influx triggering a starvation signal and hepatic autophagy through activation of AMPK and ULK1. Also able to mediate the transport of dehydroascorbate.</text>
</comment>
<comment type="catalytic activity">
    <reaction evidence="2">
        <text>D-glucose(out) = D-glucose(in)</text>
        <dbReference type="Rhea" id="RHEA:60376"/>
        <dbReference type="ChEBI" id="CHEBI:4167"/>
    </reaction>
</comment>
<evidence type="ECO:0000256" key="7">
    <source>
        <dbReference type="ARBA" id="ARBA00022692"/>
    </source>
</evidence>
<evidence type="ECO:0000259" key="18">
    <source>
        <dbReference type="PROSITE" id="PS50850"/>
    </source>
</evidence>
<dbReference type="PROSITE" id="PS00217">
    <property type="entry name" value="SUGAR_TRANSPORT_2"/>
    <property type="match status" value="1"/>
</dbReference>
<dbReference type="PANTHER" id="PTHR48021">
    <property type="match status" value="1"/>
</dbReference>
<feature type="transmembrane region" description="Helical" evidence="17">
    <location>
        <begin position="97"/>
        <end position="116"/>
    </location>
</feature>
<comment type="catalytic activity">
    <reaction evidence="1">
        <text>D-fructose(out) = D-fructose(in)</text>
        <dbReference type="Rhea" id="RHEA:60372"/>
        <dbReference type="ChEBI" id="CHEBI:37721"/>
    </reaction>
</comment>
<dbReference type="Pfam" id="PF00083">
    <property type="entry name" value="Sugar_tr"/>
    <property type="match status" value="1"/>
</dbReference>
<evidence type="ECO:0000256" key="3">
    <source>
        <dbReference type="ARBA" id="ARBA00001787"/>
    </source>
</evidence>
<keyword evidence="6" id="KW-1003">Cell membrane</keyword>
<comment type="subcellular location">
    <subcellularLocation>
        <location evidence="4">Cell membrane</location>
        <topology evidence="4">Multi-pass membrane protein</topology>
    </subcellularLocation>
</comment>
<sequence>MTPEDRETQPLLGPPGGSTPRSRRVFLAAFAAALGPLSFGFALGYSSPAIPSLRRAAPPAPRLDDNEASWFGAIVTLGAAAGGVLGGGLVDRAGRKLSLLLSAVPFVVGFAVITAARDVWVLLGGRLLTGLACGVASLVAPVYISEVAYPAVRGLLGSCVQLMVVTGILLAYLAGWVLEWRWLAVLGCMPPTLMLLLMSCVPETPRFLLAQHRRQEAMAALRFLWGSEQGWEEPPIAAERQGFQLAMLRRPGIYKPFVIGVSLMAFQQLSGVNAVMFYAETIFEEAKFKDSSLASVVVGLIQVLFTALAALIMDRAGRRLLLTLSGVIMVFSTSAFGAYFKLAQGGPGNSSHVDLLAPVSTEPIDPSVGLAWLAVGSMCLFIAGGPPALRRVLARLCLLHLRCPFHFVLRP</sequence>
<evidence type="ECO:0000313" key="19">
    <source>
        <dbReference type="Ensembl" id="ENSOCUP00000035044.1"/>
    </source>
</evidence>
<dbReference type="GO" id="GO:0005886">
    <property type="term" value="C:plasma membrane"/>
    <property type="evidence" value="ECO:0007669"/>
    <property type="project" value="UniProtKB-SubCell"/>
</dbReference>
<organism evidence="19 20">
    <name type="scientific">Oryctolagus cuniculus</name>
    <name type="common">Rabbit</name>
    <dbReference type="NCBI Taxonomy" id="9986"/>
    <lineage>
        <taxon>Eukaryota</taxon>
        <taxon>Metazoa</taxon>
        <taxon>Chordata</taxon>
        <taxon>Craniata</taxon>
        <taxon>Vertebrata</taxon>
        <taxon>Euteleostomi</taxon>
        <taxon>Mammalia</taxon>
        <taxon>Eutheria</taxon>
        <taxon>Euarchontoglires</taxon>
        <taxon>Glires</taxon>
        <taxon>Lagomorpha</taxon>
        <taxon>Leporidae</taxon>
        <taxon>Oryctolagus</taxon>
    </lineage>
</organism>
<evidence type="ECO:0000256" key="1">
    <source>
        <dbReference type="ARBA" id="ARBA00000590"/>
    </source>
</evidence>
<feature type="transmembrane region" description="Helical" evidence="17">
    <location>
        <begin position="155"/>
        <end position="174"/>
    </location>
</feature>
<dbReference type="GeneTree" id="ENSGT00940000158795"/>
<feature type="region of interest" description="Disordered" evidence="16">
    <location>
        <begin position="1"/>
        <end position="20"/>
    </location>
</feature>
<reference evidence="19" key="3">
    <citation type="submission" date="2025-09" db="UniProtKB">
        <authorList>
            <consortium name="Ensembl"/>
        </authorList>
    </citation>
    <scope>IDENTIFICATION</scope>
    <source>
        <strain evidence="19">Thorbecke</strain>
    </source>
</reference>
<comment type="similarity">
    <text evidence="5">Belongs to the major facilitator superfamily. Sugar transporter (TC 2.A.1.1) family. Glucose transporter subfamily.</text>
</comment>
<dbReference type="AlphaFoldDB" id="A0A5F9CN23"/>
<evidence type="ECO:0000256" key="17">
    <source>
        <dbReference type="SAM" id="Phobius"/>
    </source>
</evidence>
<evidence type="ECO:0000256" key="4">
    <source>
        <dbReference type="ARBA" id="ARBA00004651"/>
    </source>
</evidence>
<dbReference type="InterPro" id="IPR005829">
    <property type="entry name" value="Sugar_transporter_CS"/>
</dbReference>
<protein>
    <recommendedName>
        <fullName evidence="13">Solute carrier family 2, facilitated glucose transporter member 8</fullName>
    </recommendedName>
    <alternativeName>
        <fullName evidence="14">Glucose transporter type 8</fullName>
    </alternativeName>
    <alternativeName>
        <fullName evidence="15">Glucose transporter type X1</fullName>
    </alternativeName>
</protein>
<evidence type="ECO:0000256" key="12">
    <source>
        <dbReference type="ARBA" id="ARBA00059062"/>
    </source>
</evidence>
<dbReference type="GO" id="GO:1904659">
    <property type="term" value="P:D-glucose transmembrane transport"/>
    <property type="evidence" value="ECO:0007669"/>
    <property type="project" value="TreeGrafter"/>
</dbReference>
<dbReference type="SUPFAM" id="SSF103473">
    <property type="entry name" value="MFS general substrate transporter"/>
    <property type="match status" value="1"/>
</dbReference>
<evidence type="ECO:0000256" key="10">
    <source>
        <dbReference type="ARBA" id="ARBA00023180"/>
    </source>
</evidence>
<reference evidence="19" key="2">
    <citation type="submission" date="2025-08" db="UniProtKB">
        <authorList>
            <consortium name="Ensembl"/>
        </authorList>
    </citation>
    <scope>IDENTIFICATION</scope>
    <source>
        <strain evidence="19">Thorbecke</strain>
    </source>
</reference>
<comment type="catalytic activity">
    <reaction evidence="11">
        <text>alpha,alpha-trehalose(in) = alpha,alpha-trehalose(out)</text>
        <dbReference type="Rhea" id="RHEA:17629"/>
        <dbReference type="ChEBI" id="CHEBI:16551"/>
    </reaction>
</comment>
<feature type="transmembrane region" description="Helical" evidence="17">
    <location>
        <begin position="68"/>
        <end position="90"/>
    </location>
</feature>
<evidence type="ECO:0000256" key="14">
    <source>
        <dbReference type="ARBA" id="ARBA00077395"/>
    </source>
</evidence>
<evidence type="ECO:0000256" key="13">
    <source>
        <dbReference type="ARBA" id="ARBA00067382"/>
    </source>
</evidence>